<reference evidence="1 2" key="1">
    <citation type="journal article" date="2022" name="Hortic Res">
        <title>A haplotype resolved chromosomal level avocado genome allows analysis of novel avocado genes.</title>
        <authorList>
            <person name="Nath O."/>
            <person name="Fletcher S.J."/>
            <person name="Hayward A."/>
            <person name="Shaw L.M."/>
            <person name="Masouleh A.K."/>
            <person name="Furtado A."/>
            <person name="Henry R.J."/>
            <person name="Mitter N."/>
        </authorList>
    </citation>
    <scope>NUCLEOTIDE SEQUENCE [LARGE SCALE GENOMIC DNA]</scope>
    <source>
        <strain evidence="2">cv. Hass</strain>
    </source>
</reference>
<organism evidence="1 2">
    <name type="scientific">Persea americana</name>
    <name type="common">Avocado</name>
    <dbReference type="NCBI Taxonomy" id="3435"/>
    <lineage>
        <taxon>Eukaryota</taxon>
        <taxon>Viridiplantae</taxon>
        <taxon>Streptophyta</taxon>
        <taxon>Embryophyta</taxon>
        <taxon>Tracheophyta</taxon>
        <taxon>Spermatophyta</taxon>
        <taxon>Magnoliopsida</taxon>
        <taxon>Magnoliidae</taxon>
        <taxon>Laurales</taxon>
        <taxon>Lauraceae</taxon>
        <taxon>Persea</taxon>
    </lineage>
</organism>
<evidence type="ECO:0000313" key="2">
    <source>
        <dbReference type="Proteomes" id="UP001234297"/>
    </source>
</evidence>
<proteinExistence type="predicted"/>
<sequence>MRLSTTKAISQEKPMTSNKFKSKNMSVCEKTHEILIEVIRLSSLTLAQLSLRLINGSPTYGNYGPPSTLSMEDESQLLSLVVESQQLKEPEHGPMPNFYMKEPLDQKDSQHKIVDFDRRATVFITDVRKKFQI</sequence>
<evidence type="ECO:0000313" key="1">
    <source>
        <dbReference type="EMBL" id="KAJ8619964.1"/>
    </source>
</evidence>
<protein>
    <submittedName>
        <fullName evidence="1">Uncharacterized protein</fullName>
    </submittedName>
</protein>
<gene>
    <name evidence="1" type="ORF">MRB53_028493</name>
</gene>
<dbReference type="EMBL" id="CM056817">
    <property type="protein sequence ID" value="KAJ8619964.1"/>
    <property type="molecule type" value="Genomic_DNA"/>
</dbReference>
<comment type="caution">
    <text evidence="1">The sequence shown here is derived from an EMBL/GenBank/DDBJ whole genome shotgun (WGS) entry which is preliminary data.</text>
</comment>
<keyword evidence="2" id="KW-1185">Reference proteome</keyword>
<accession>A0ACC2KG79</accession>
<name>A0ACC2KG79_PERAE</name>
<dbReference type="Proteomes" id="UP001234297">
    <property type="component" value="Chromosome 9"/>
</dbReference>